<dbReference type="InterPro" id="IPR011322">
    <property type="entry name" value="N-reg_PII-like_a/b"/>
</dbReference>
<gene>
    <name evidence="2" type="primary">cutA</name>
    <name evidence="2" type="ORF">AMOR_09780</name>
</gene>
<dbReference type="Pfam" id="PF03091">
    <property type="entry name" value="CutA1"/>
    <property type="match status" value="1"/>
</dbReference>
<dbReference type="Gene3D" id="3.30.70.120">
    <property type="match status" value="1"/>
</dbReference>
<reference evidence="3" key="1">
    <citation type="journal article" date="2022" name="Int. J. Syst. Evol. Microbiol.">
        <title>Anaeromyxobacter oryzae sp. nov., Anaeromyxobacter diazotrophicus sp. nov. and Anaeromyxobacter paludicola sp. nov., isolated from paddy soils.</title>
        <authorList>
            <person name="Itoh H."/>
            <person name="Xu Z."/>
            <person name="Mise K."/>
            <person name="Masuda Y."/>
            <person name="Ushijima N."/>
            <person name="Hayakawa C."/>
            <person name="Shiratori Y."/>
            <person name="Senoo K."/>
        </authorList>
    </citation>
    <scope>NUCLEOTIDE SEQUENCE [LARGE SCALE GENOMIC DNA]</scope>
    <source>
        <strain evidence="3">Red232</strain>
    </source>
</reference>
<dbReference type="InterPro" id="IPR015867">
    <property type="entry name" value="N-reg_PII/ATP_PRibTrfase_C"/>
</dbReference>
<sequence length="107" mass="11605">MDPTDALVVLVTAPSADKAAELARALVEERLAACGNVVPGLRSIYRWDGKVQDDVEALLLLKTTRARFEALRERVLALHPYQVPEVLAIPVAAGSAPYLAWIAAETR</sequence>
<dbReference type="PANTHER" id="PTHR23419:SF8">
    <property type="entry name" value="FI09726P"/>
    <property type="match status" value="1"/>
</dbReference>
<protein>
    <submittedName>
        <fullName evidence="2">Divalent-cation tolerance protein CutA</fullName>
    </submittedName>
</protein>
<dbReference type="SUPFAM" id="SSF54913">
    <property type="entry name" value="GlnB-like"/>
    <property type="match status" value="1"/>
</dbReference>
<dbReference type="EMBL" id="AP025591">
    <property type="protein sequence ID" value="BDG01982.1"/>
    <property type="molecule type" value="Genomic_DNA"/>
</dbReference>
<organism evidence="2 3">
    <name type="scientific">Anaeromyxobacter oryzae</name>
    <dbReference type="NCBI Taxonomy" id="2918170"/>
    <lineage>
        <taxon>Bacteria</taxon>
        <taxon>Pseudomonadati</taxon>
        <taxon>Myxococcota</taxon>
        <taxon>Myxococcia</taxon>
        <taxon>Myxococcales</taxon>
        <taxon>Cystobacterineae</taxon>
        <taxon>Anaeromyxobacteraceae</taxon>
        <taxon>Anaeromyxobacter</taxon>
    </lineage>
</organism>
<dbReference type="InterPro" id="IPR004323">
    <property type="entry name" value="Ion_tolerance_CutA"/>
</dbReference>
<proteinExistence type="inferred from homology"/>
<dbReference type="PANTHER" id="PTHR23419">
    <property type="entry name" value="DIVALENT CATION TOLERANCE CUTA-RELATED"/>
    <property type="match status" value="1"/>
</dbReference>
<dbReference type="Proteomes" id="UP001162891">
    <property type="component" value="Chromosome"/>
</dbReference>
<name>A0ABM7WR88_9BACT</name>
<accession>A0ABM7WR88</accession>
<evidence type="ECO:0000313" key="3">
    <source>
        <dbReference type="Proteomes" id="UP001162891"/>
    </source>
</evidence>
<keyword evidence="3" id="KW-1185">Reference proteome</keyword>
<evidence type="ECO:0000256" key="1">
    <source>
        <dbReference type="ARBA" id="ARBA00010169"/>
    </source>
</evidence>
<dbReference type="RefSeq" id="WP_248359051.1">
    <property type="nucleotide sequence ID" value="NZ_AP025591.1"/>
</dbReference>
<evidence type="ECO:0000313" key="2">
    <source>
        <dbReference type="EMBL" id="BDG01982.1"/>
    </source>
</evidence>
<comment type="similarity">
    <text evidence="1">Belongs to the CutA family.</text>
</comment>